<accession>A0ACC6MCA2</accession>
<sequence>MTTVAVLGGGVGGLSAAHELAERGFDVTVYETRDAFGGKARSMPVPGSGTDGRVDLPGEHGFRFFPGFYRHVTDTMKRIPSGTATVYDHLTRCSEVLMAQGGGRSEIVTPLGIPRSFDELVIGLRGLREIVFDAGVPLPEFAFFVDRILTFMTACDERRLSQFEAMSWWDFVAAEGKSPAYQKFLATGMTRTLVAAKAEDMSARTGGAILSQLIYDMLQLNSRVDNVLDAPTSEVWIDPWLEHLRGLGVTLRPGCEVSGIHCRGRRLTGVTVTTADGPEEVVADYYLAALPVERLRELVSPAMRAADPALARMFGLRWDWMTGVMFYLDTDVPLEHGHAIFIDSEWALTAISQRQFWPAVDLEQRGDGRVEGILSVDVSAWDVPGRVTGKVAKACTKDEIRQEVWAQLVDHIDDGSLTESNVVTWFLDPAIEFPNPGEATNAEPLLINTAGSWANRPDAGTAIGNLFLAADFVRTHTDLATMEGANEAARAAVNGILDALGSDQPRCDVHPLEEPWVLWPFRQLDRLRWKLGRDVARPPFRLTDAGTLEPTSAMARAALRVLRRRSNRPMLVEPAGRQRS</sequence>
<proteinExistence type="predicted"/>
<dbReference type="EMBL" id="JAOXLN010000002">
    <property type="protein sequence ID" value="MDZ5084572.1"/>
    <property type="molecule type" value="Genomic_DNA"/>
</dbReference>
<protein>
    <submittedName>
        <fullName evidence="1">FAD-dependent oxidoreductase</fullName>
    </submittedName>
</protein>
<name>A0ACC6MCA2_MYCPF</name>
<gene>
    <name evidence="1" type="ORF">OHX15_04165</name>
</gene>
<organism evidence="1 2">
    <name type="scientific">Mycolicibacterium parafortuitum</name>
    <name type="common">Mycobacterium parafortuitum</name>
    <dbReference type="NCBI Taxonomy" id="39692"/>
    <lineage>
        <taxon>Bacteria</taxon>
        <taxon>Bacillati</taxon>
        <taxon>Actinomycetota</taxon>
        <taxon>Actinomycetes</taxon>
        <taxon>Mycobacteriales</taxon>
        <taxon>Mycobacteriaceae</taxon>
        <taxon>Mycolicibacterium</taxon>
    </lineage>
</organism>
<keyword evidence="2" id="KW-1185">Reference proteome</keyword>
<comment type="caution">
    <text evidence="1">The sequence shown here is derived from an EMBL/GenBank/DDBJ whole genome shotgun (WGS) entry which is preliminary data.</text>
</comment>
<dbReference type="Proteomes" id="UP001289645">
    <property type="component" value="Unassembled WGS sequence"/>
</dbReference>
<evidence type="ECO:0000313" key="2">
    <source>
        <dbReference type="Proteomes" id="UP001289645"/>
    </source>
</evidence>
<evidence type="ECO:0000313" key="1">
    <source>
        <dbReference type="EMBL" id="MDZ5084572.1"/>
    </source>
</evidence>
<reference evidence="1 2" key="1">
    <citation type="journal article" date="2021" name="Chemosphere">
        <title>Bioballs carrying a syntrophic Rhodococcus and Mycolicibacterium consortium for simultaneous sorption and biodegradation of fuel oil in contaminated freshwater.</title>
        <authorList>
            <person name="Naloka K."/>
            <person name="Polrit D."/>
            <person name="Muangchinda C."/>
            <person name="Thoetkiattikul H."/>
            <person name="Pinyakong O."/>
        </authorList>
    </citation>
    <scope>NUCLEOTIDE SEQUENCE [LARGE SCALE GENOMIC DNA]</scope>
    <source>
        <strain evidence="1 2">J101</strain>
    </source>
</reference>